<protein>
    <recommendedName>
        <fullName evidence="1">Glycoside hydrolase 123-like N-terminal domain-containing protein</fullName>
    </recommendedName>
</protein>
<sequence>MGESIVVKQAEEKPVWLTSQIYDEYAQQDRVPMPWQPVQVRGRTISVWGRSMKWEDSLLPSSIQSQGRELLAAPIQIIVKLDGKEHVVPIKRFRILQRKQSRIDFLTEGEVRGLHFRAEMFVEFDGLLWVTLKVKGKRRKVDEMRIVVSLVAKHLRLYQTFARALAGWIPDKPLRLPWLADAKEGIVNFYHWFGDEDGGLGFTYTSLQHWVLKSEDNFCTFLPDLKRPKYVINLVERPSFLDGRVFQFGIQATPIKPLPPDYSMMKGSTVRFEPWQAMNQIADDVDMALVWPVPAGTAMRSLNDPYHVDRKVLEEVKEFCHRKGIAFLGVAHCPHRISPLNDEFARYADEWKRLPENVLEWEKVPHYMACGKSYTYRKWLFYGWAIENILKLGLDGLYSDGWMTGQMGCNNPRHGCGWEDEQGKRHLTVPVLEGREFNRVMCLFLEDHVRAPVPKTAPERAGFPRYHFWMHSWEFVPSVMGFATEWLTGEFAAWPLQGPSMRTPEGTYGKCLGLGLFRARCLSTNWGVPNLFDPIMPEAGENPPTDRQTRMAYAWFLPHGVPIGLMEYMNVKTVVKVSEVFRRFDARKALFSPAWRPNPYWVIESPVDPEVMVAVWQHPSQRQVLAVISNLKVTENVQVRLRWTGSPQPHIRNALTGETLSLKDDRLDISLPSESFELLWVEH</sequence>
<dbReference type="EMBL" id="BEHT01000050">
    <property type="protein sequence ID" value="GBD00067.1"/>
    <property type="molecule type" value="Genomic_DNA"/>
</dbReference>
<name>A0A2H5XFW4_9BACT</name>
<dbReference type="Pfam" id="PF19543">
    <property type="entry name" value="GH123_N"/>
    <property type="match status" value="1"/>
</dbReference>
<proteinExistence type="predicted"/>
<dbReference type="Proteomes" id="UP000236173">
    <property type="component" value="Unassembled WGS sequence"/>
</dbReference>
<gene>
    <name evidence="2" type="ORF">HRbin17_02601</name>
</gene>
<accession>A0A2H5XFW4</accession>
<comment type="caution">
    <text evidence="2">The sequence shown here is derived from an EMBL/GenBank/DDBJ whole genome shotgun (WGS) entry which is preliminary data.</text>
</comment>
<evidence type="ECO:0000313" key="2">
    <source>
        <dbReference type="EMBL" id="GBD00067.1"/>
    </source>
</evidence>
<dbReference type="InterPro" id="IPR045711">
    <property type="entry name" value="GH123-like_N"/>
</dbReference>
<evidence type="ECO:0000313" key="3">
    <source>
        <dbReference type="Proteomes" id="UP000236173"/>
    </source>
</evidence>
<dbReference type="AlphaFoldDB" id="A0A2H5XFW4"/>
<reference evidence="3" key="1">
    <citation type="submission" date="2017-09" db="EMBL/GenBank/DDBJ databases">
        <title>Metaegenomics of thermophilic ammonia-oxidizing enrichment culture.</title>
        <authorList>
            <person name="Kato S."/>
            <person name="Suzuki K."/>
        </authorList>
    </citation>
    <scope>NUCLEOTIDE SEQUENCE [LARGE SCALE GENOMIC DNA]</scope>
</reference>
<organism evidence="2 3">
    <name type="scientific">Candidatus Fervidibacter japonicus</name>
    <dbReference type="NCBI Taxonomy" id="2035412"/>
    <lineage>
        <taxon>Bacteria</taxon>
        <taxon>Candidatus Fervidibacterota</taxon>
        <taxon>Candidatus Fervidibacter</taxon>
    </lineage>
</organism>
<feature type="domain" description="Glycoside hydrolase 123-like N-terminal" evidence="1">
    <location>
        <begin position="16"/>
        <end position="204"/>
    </location>
</feature>
<evidence type="ECO:0000259" key="1">
    <source>
        <dbReference type="Pfam" id="PF19543"/>
    </source>
</evidence>